<evidence type="ECO:0000313" key="3">
    <source>
        <dbReference type="Proteomes" id="UP000774130"/>
    </source>
</evidence>
<dbReference type="EMBL" id="JAHUZB010000008">
    <property type="protein sequence ID" value="MBV7392134.1"/>
    <property type="molecule type" value="Genomic_DNA"/>
</dbReference>
<feature type="chain" id="PRO_5045285554" evidence="1">
    <location>
        <begin position="21"/>
        <end position="78"/>
    </location>
</feature>
<name>A0ABS6TGQ1_9ENTE</name>
<accession>A0ABS6TGQ1</accession>
<evidence type="ECO:0000256" key="1">
    <source>
        <dbReference type="SAM" id="SignalP"/>
    </source>
</evidence>
<dbReference type="Proteomes" id="UP000774130">
    <property type="component" value="Unassembled WGS sequence"/>
</dbReference>
<keyword evidence="1" id="KW-0732">Signal</keyword>
<organism evidence="2 3">
    <name type="scientific">Enterococcus alishanensis</name>
    <dbReference type="NCBI Taxonomy" id="1303817"/>
    <lineage>
        <taxon>Bacteria</taxon>
        <taxon>Bacillati</taxon>
        <taxon>Bacillota</taxon>
        <taxon>Bacilli</taxon>
        <taxon>Lactobacillales</taxon>
        <taxon>Enterococcaceae</taxon>
        <taxon>Enterococcus</taxon>
    </lineage>
</organism>
<proteinExistence type="predicted"/>
<sequence length="78" mass="8862">MKKKLSVLLLLFFISSSFFTSEVFANENVTGISSSSVNAEPRAATIKYWFNGIPPKNYNGRIRIDYYKYAGGYIGVYF</sequence>
<gene>
    <name evidence="2" type="ORF">KUA55_15735</name>
</gene>
<evidence type="ECO:0000313" key="2">
    <source>
        <dbReference type="EMBL" id="MBV7392134.1"/>
    </source>
</evidence>
<protein>
    <submittedName>
        <fullName evidence="2">Uncharacterized protein</fullName>
    </submittedName>
</protein>
<comment type="caution">
    <text evidence="2">The sequence shown here is derived from an EMBL/GenBank/DDBJ whole genome shotgun (WGS) entry which is preliminary data.</text>
</comment>
<keyword evidence="3" id="KW-1185">Reference proteome</keyword>
<feature type="signal peptide" evidence="1">
    <location>
        <begin position="1"/>
        <end position="20"/>
    </location>
</feature>
<dbReference type="RefSeq" id="WP_218327349.1">
    <property type="nucleotide sequence ID" value="NZ_JAHUZB010000008.1"/>
</dbReference>
<reference evidence="2 3" key="1">
    <citation type="submission" date="2021-06" db="EMBL/GenBank/DDBJ databases">
        <title>Enterococcus alishanensis sp. nov., a novel lactic acid bacterium isolated from fresh coffee beans.</title>
        <authorList>
            <person name="Chen Y.-S."/>
        </authorList>
    </citation>
    <scope>NUCLEOTIDE SEQUENCE [LARGE SCALE GENOMIC DNA]</scope>
    <source>
        <strain evidence="2 3">ALS3</strain>
    </source>
</reference>